<feature type="domain" description="BZIP" evidence="2">
    <location>
        <begin position="40"/>
        <end position="55"/>
    </location>
</feature>
<dbReference type="EMBL" id="KV878902">
    <property type="protein sequence ID" value="OJJ82518.1"/>
    <property type="molecule type" value="Genomic_DNA"/>
</dbReference>
<accession>A0A1L9VEZ3</accession>
<dbReference type="OrthoDB" id="194358at2759"/>
<dbReference type="GeneID" id="34463337"/>
<feature type="region of interest" description="Disordered" evidence="1">
    <location>
        <begin position="46"/>
        <end position="101"/>
    </location>
</feature>
<feature type="compositionally biased region" description="Polar residues" evidence="1">
    <location>
        <begin position="89"/>
        <end position="101"/>
    </location>
</feature>
<dbReference type="AlphaFoldDB" id="A0A1L9VEZ3"/>
<organism evidence="3 4">
    <name type="scientific">Aspergillus glaucus CBS 516.65</name>
    <dbReference type="NCBI Taxonomy" id="1160497"/>
    <lineage>
        <taxon>Eukaryota</taxon>
        <taxon>Fungi</taxon>
        <taxon>Dikarya</taxon>
        <taxon>Ascomycota</taxon>
        <taxon>Pezizomycotina</taxon>
        <taxon>Eurotiomycetes</taxon>
        <taxon>Eurotiomycetidae</taxon>
        <taxon>Eurotiales</taxon>
        <taxon>Aspergillaceae</taxon>
        <taxon>Aspergillus</taxon>
        <taxon>Aspergillus subgen. Aspergillus</taxon>
    </lineage>
</organism>
<gene>
    <name evidence="3" type="ORF">ASPGLDRAFT_49323</name>
</gene>
<proteinExistence type="predicted"/>
<keyword evidence="4" id="KW-1185">Reference proteome</keyword>
<evidence type="ECO:0000313" key="3">
    <source>
        <dbReference type="EMBL" id="OJJ82518.1"/>
    </source>
</evidence>
<evidence type="ECO:0000256" key="1">
    <source>
        <dbReference type="SAM" id="MobiDB-lite"/>
    </source>
</evidence>
<dbReference type="RefSeq" id="XP_022399216.1">
    <property type="nucleotide sequence ID" value="XM_022547076.1"/>
</dbReference>
<protein>
    <recommendedName>
        <fullName evidence="2">BZIP domain-containing protein</fullName>
    </recommendedName>
</protein>
<sequence>MARPQTSPTPYPDQYTLQPNVEFIFTSDESWSHVEDMALRRRIQNKAAQRRYRRKMRDQQAASTAGHRSPVPLAMELPSDLPWYPDSAQGPNPTATGEHTPALSWNSETCAFLNGTPNEPWQCHPSEELLFPPSGDHSRPSSVSSCLSGNAFPQDAGFLEQSGRGFHGALPIDDPFLAVGIPKRNCQSSPLPLCSKDTNADRLAKRIKKTLDELSLLYDIGIELELVPQDNDMFTQLENLKKGFGKTMEAA</sequence>
<dbReference type="InterPro" id="IPR004827">
    <property type="entry name" value="bZIP"/>
</dbReference>
<dbReference type="PROSITE" id="PS00036">
    <property type="entry name" value="BZIP_BASIC"/>
    <property type="match status" value="1"/>
</dbReference>
<evidence type="ECO:0000259" key="2">
    <source>
        <dbReference type="PROSITE" id="PS00036"/>
    </source>
</evidence>
<feature type="region of interest" description="Disordered" evidence="1">
    <location>
        <begin position="124"/>
        <end position="146"/>
    </location>
</feature>
<evidence type="ECO:0000313" key="4">
    <source>
        <dbReference type="Proteomes" id="UP000184300"/>
    </source>
</evidence>
<dbReference type="VEuPathDB" id="FungiDB:ASPGLDRAFT_49323"/>
<feature type="compositionally biased region" description="Basic residues" evidence="1">
    <location>
        <begin position="46"/>
        <end position="56"/>
    </location>
</feature>
<dbReference type="GO" id="GO:0003700">
    <property type="term" value="F:DNA-binding transcription factor activity"/>
    <property type="evidence" value="ECO:0007669"/>
    <property type="project" value="InterPro"/>
</dbReference>
<name>A0A1L9VEZ3_ASPGL</name>
<dbReference type="Proteomes" id="UP000184300">
    <property type="component" value="Unassembled WGS sequence"/>
</dbReference>
<reference evidence="4" key="1">
    <citation type="journal article" date="2017" name="Genome Biol.">
        <title>Comparative genomics reveals high biological diversity and specific adaptations in the industrially and medically important fungal genus Aspergillus.</title>
        <authorList>
            <person name="de Vries R.P."/>
            <person name="Riley R."/>
            <person name="Wiebenga A."/>
            <person name="Aguilar-Osorio G."/>
            <person name="Amillis S."/>
            <person name="Uchima C.A."/>
            <person name="Anderluh G."/>
            <person name="Asadollahi M."/>
            <person name="Askin M."/>
            <person name="Barry K."/>
            <person name="Battaglia E."/>
            <person name="Bayram O."/>
            <person name="Benocci T."/>
            <person name="Braus-Stromeyer S.A."/>
            <person name="Caldana C."/>
            <person name="Canovas D."/>
            <person name="Cerqueira G.C."/>
            <person name="Chen F."/>
            <person name="Chen W."/>
            <person name="Choi C."/>
            <person name="Clum A."/>
            <person name="Dos Santos R.A."/>
            <person name="Damasio A.R."/>
            <person name="Diallinas G."/>
            <person name="Emri T."/>
            <person name="Fekete E."/>
            <person name="Flipphi M."/>
            <person name="Freyberg S."/>
            <person name="Gallo A."/>
            <person name="Gournas C."/>
            <person name="Habgood R."/>
            <person name="Hainaut M."/>
            <person name="Harispe M.L."/>
            <person name="Henrissat B."/>
            <person name="Hilden K.S."/>
            <person name="Hope R."/>
            <person name="Hossain A."/>
            <person name="Karabika E."/>
            <person name="Karaffa L."/>
            <person name="Karanyi Z."/>
            <person name="Krasevec N."/>
            <person name="Kuo A."/>
            <person name="Kusch H."/>
            <person name="LaButti K."/>
            <person name="Lagendijk E.L."/>
            <person name="Lapidus A."/>
            <person name="Levasseur A."/>
            <person name="Lindquist E."/>
            <person name="Lipzen A."/>
            <person name="Logrieco A.F."/>
            <person name="MacCabe A."/>
            <person name="Maekelae M.R."/>
            <person name="Malavazi I."/>
            <person name="Melin P."/>
            <person name="Meyer V."/>
            <person name="Mielnichuk N."/>
            <person name="Miskei M."/>
            <person name="Molnar A.P."/>
            <person name="Mule G."/>
            <person name="Ngan C.Y."/>
            <person name="Orejas M."/>
            <person name="Orosz E."/>
            <person name="Ouedraogo J.P."/>
            <person name="Overkamp K.M."/>
            <person name="Park H.-S."/>
            <person name="Perrone G."/>
            <person name="Piumi F."/>
            <person name="Punt P.J."/>
            <person name="Ram A.F."/>
            <person name="Ramon A."/>
            <person name="Rauscher S."/>
            <person name="Record E."/>
            <person name="Riano-Pachon D.M."/>
            <person name="Robert V."/>
            <person name="Roehrig J."/>
            <person name="Ruller R."/>
            <person name="Salamov A."/>
            <person name="Salih N.S."/>
            <person name="Samson R.A."/>
            <person name="Sandor E."/>
            <person name="Sanguinetti M."/>
            <person name="Schuetze T."/>
            <person name="Sepcic K."/>
            <person name="Shelest E."/>
            <person name="Sherlock G."/>
            <person name="Sophianopoulou V."/>
            <person name="Squina F.M."/>
            <person name="Sun H."/>
            <person name="Susca A."/>
            <person name="Todd R.B."/>
            <person name="Tsang A."/>
            <person name="Unkles S.E."/>
            <person name="van de Wiele N."/>
            <person name="van Rossen-Uffink D."/>
            <person name="Oliveira J.V."/>
            <person name="Vesth T.C."/>
            <person name="Visser J."/>
            <person name="Yu J.-H."/>
            <person name="Zhou M."/>
            <person name="Andersen M.R."/>
            <person name="Archer D.B."/>
            <person name="Baker S.E."/>
            <person name="Benoit I."/>
            <person name="Brakhage A.A."/>
            <person name="Braus G.H."/>
            <person name="Fischer R."/>
            <person name="Frisvad J.C."/>
            <person name="Goldman G.H."/>
            <person name="Houbraken J."/>
            <person name="Oakley B."/>
            <person name="Pocsi I."/>
            <person name="Scazzocchio C."/>
            <person name="Seiboth B."/>
            <person name="vanKuyk P.A."/>
            <person name="Wortman J."/>
            <person name="Dyer P.S."/>
            <person name="Grigoriev I.V."/>
        </authorList>
    </citation>
    <scope>NUCLEOTIDE SEQUENCE [LARGE SCALE GENOMIC DNA]</scope>
    <source>
        <strain evidence="4">CBS 516.65</strain>
    </source>
</reference>